<organism evidence="1 2">
    <name type="scientific">Ochrobactrum soli</name>
    <dbReference type="NCBI Taxonomy" id="2448455"/>
    <lineage>
        <taxon>Bacteria</taxon>
        <taxon>Pseudomonadati</taxon>
        <taxon>Pseudomonadota</taxon>
        <taxon>Alphaproteobacteria</taxon>
        <taxon>Hyphomicrobiales</taxon>
        <taxon>Brucellaceae</taxon>
        <taxon>Brucella/Ochrobactrum group</taxon>
        <taxon>Ochrobactrum</taxon>
    </lineage>
</organism>
<protein>
    <submittedName>
        <fullName evidence="1">Uncharacterized protein</fullName>
    </submittedName>
</protein>
<gene>
    <name evidence="1" type="ORF">OHAE_86</name>
</gene>
<dbReference type="EMBL" id="OOFM01000005">
    <property type="protein sequence ID" value="SPL64219.1"/>
    <property type="molecule type" value="Genomic_DNA"/>
</dbReference>
<accession>A0A2P9HJG8</accession>
<reference evidence="2" key="1">
    <citation type="submission" date="2017-12" db="EMBL/GenBank/DDBJ databases">
        <authorList>
            <person name="Diaz M."/>
        </authorList>
    </citation>
    <scope>NUCLEOTIDE SEQUENCE [LARGE SCALE GENOMIC DNA]</scope>
    <source>
        <strain evidence="2">FI11154</strain>
    </source>
</reference>
<sequence length="131" mass="14628">MLRQHGAQILGNIAHIGEIGNAAHIEPVPELADAHLHLTFRHASLDERFGHFLARHADERRLCVQIGAHMAGQLVARIINGKIERNRHLFSTVKGRPRCRAPINLGPIALIARIYGLCHLHMRALFRALLA</sequence>
<name>A0A2P9HJG8_9HYPH</name>
<dbReference type="Proteomes" id="UP000246073">
    <property type="component" value="Unassembled WGS sequence"/>
</dbReference>
<proteinExistence type="predicted"/>
<dbReference type="AlphaFoldDB" id="A0A2P9HJG8"/>
<evidence type="ECO:0000313" key="2">
    <source>
        <dbReference type="Proteomes" id="UP000246073"/>
    </source>
</evidence>
<evidence type="ECO:0000313" key="1">
    <source>
        <dbReference type="EMBL" id="SPL64219.1"/>
    </source>
</evidence>